<dbReference type="AlphaFoldDB" id="A0A6V7V9K8"/>
<feature type="domain" description="ISXO2-like transposase" evidence="1">
    <location>
        <begin position="53"/>
        <end position="202"/>
    </location>
</feature>
<evidence type="ECO:0000313" key="2">
    <source>
        <dbReference type="EMBL" id="CAD2171609.1"/>
    </source>
</evidence>
<dbReference type="SMART" id="SM01126">
    <property type="entry name" value="DDE_Tnp_IS1595"/>
    <property type="match status" value="1"/>
</dbReference>
<dbReference type="OrthoDB" id="10052789at2759"/>
<dbReference type="Proteomes" id="UP000580250">
    <property type="component" value="Unassembled WGS sequence"/>
</dbReference>
<reference evidence="2 3" key="1">
    <citation type="submission" date="2020-08" db="EMBL/GenBank/DDBJ databases">
        <authorList>
            <person name="Koutsovoulos G."/>
            <person name="Danchin GJ E."/>
        </authorList>
    </citation>
    <scope>NUCLEOTIDE SEQUENCE [LARGE SCALE GENOMIC DNA]</scope>
</reference>
<proteinExistence type="predicted"/>
<sequence>MLQSIKNFTLTKLHDKIKLPNDEFQQWITDLGMLHKKRTCDCGMEMRKEQYKQYGRWRCKKTSCRKTKDNVFLVQETSGTYKSDRIRKGNRSVSPFDRCFVEIVADRKRPTLERIIRRRVKPGSIILTDQWKPYFSIEKMGRRYTHKSVNHSKEYVRRDNKKIHTQNIECLWQKLKRRHKTEFGTAETTFESYMNEFVWKQKFGGDDCFFNLISQIANNQKYFCE</sequence>
<dbReference type="InterPro" id="IPR053164">
    <property type="entry name" value="IS1016-like_transposase"/>
</dbReference>
<dbReference type="PANTHER" id="PTHR47163:SF2">
    <property type="entry name" value="SI:DKEY-17M8.2"/>
    <property type="match status" value="1"/>
</dbReference>
<name>A0A6V7V9K8_MELEN</name>
<evidence type="ECO:0000313" key="3">
    <source>
        <dbReference type="Proteomes" id="UP000580250"/>
    </source>
</evidence>
<dbReference type="EMBL" id="CAJEWN010000187">
    <property type="protein sequence ID" value="CAD2171609.1"/>
    <property type="molecule type" value="Genomic_DNA"/>
</dbReference>
<dbReference type="PANTHER" id="PTHR47163">
    <property type="entry name" value="DDE_TNP_IS1595 DOMAIN-CONTAINING PROTEIN"/>
    <property type="match status" value="1"/>
</dbReference>
<organism evidence="2 3">
    <name type="scientific">Meloidogyne enterolobii</name>
    <name type="common">Root-knot nematode worm</name>
    <name type="synonym">Meloidogyne mayaguensis</name>
    <dbReference type="NCBI Taxonomy" id="390850"/>
    <lineage>
        <taxon>Eukaryota</taxon>
        <taxon>Metazoa</taxon>
        <taxon>Ecdysozoa</taxon>
        <taxon>Nematoda</taxon>
        <taxon>Chromadorea</taxon>
        <taxon>Rhabditida</taxon>
        <taxon>Tylenchina</taxon>
        <taxon>Tylenchomorpha</taxon>
        <taxon>Tylenchoidea</taxon>
        <taxon>Meloidogynidae</taxon>
        <taxon>Meloidogyninae</taxon>
        <taxon>Meloidogyne</taxon>
    </lineage>
</organism>
<gene>
    <name evidence="2" type="ORF">MENT_LOCUS23112</name>
</gene>
<dbReference type="Pfam" id="PF12762">
    <property type="entry name" value="DDE_Tnp_IS1595"/>
    <property type="match status" value="1"/>
</dbReference>
<protein>
    <recommendedName>
        <fullName evidence="1">ISXO2-like transposase domain-containing protein</fullName>
    </recommendedName>
</protein>
<comment type="caution">
    <text evidence="2">The sequence shown here is derived from an EMBL/GenBank/DDBJ whole genome shotgun (WGS) entry which is preliminary data.</text>
</comment>
<accession>A0A6V7V9K8</accession>
<dbReference type="InterPro" id="IPR024445">
    <property type="entry name" value="Tnp_ISXO2-like"/>
</dbReference>
<evidence type="ECO:0000259" key="1">
    <source>
        <dbReference type="SMART" id="SM01126"/>
    </source>
</evidence>